<keyword evidence="2" id="KW-1185">Reference proteome</keyword>
<proteinExistence type="predicted"/>
<dbReference type="EMBL" id="BGZK01000064">
    <property type="protein sequence ID" value="GBP14529.1"/>
    <property type="molecule type" value="Genomic_DNA"/>
</dbReference>
<comment type="caution">
    <text evidence="1">The sequence shown here is derived from an EMBL/GenBank/DDBJ whole genome shotgun (WGS) entry which is preliminary data.</text>
</comment>
<protein>
    <submittedName>
        <fullName evidence="1">Uncharacterized protein</fullName>
    </submittedName>
</protein>
<sequence length="66" mass="7578">MSWMHVITTGHSGSFGFCRLFRLDDPVPIIIYSVTPSGAIELYEEDEENTETPKYCWRVETSCCDI</sequence>
<dbReference type="Proteomes" id="UP000299102">
    <property type="component" value="Unassembled WGS sequence"/>
</dbReference>
<reference evidence="1 2" key="1">
    <citation type="journal article" date="2019" name="Commun. Biol.">
        <title>The bagworm genome reveals a unique fibroin gene that provides high tensile strength.</title>
        <authorList>
            <person name="Kono N."/>
            <person name="Nakamura H."/>
            <person name="Ohtoshi R."/>
            <person name="Tomita M."/>
            <person name="Numata K."/>
            <person name="Arakawa K."/>
        </authorList>
    </citation>
    <scope>NUCLEOTIDE SEQUENCE [LARGE SCALE GENOMIC DNA]</scope>
</reference>
<gene>
    <name evidence="1" type="ORF">EVAR_7798_1</name>
</gene>
<name>A0A4C1TJ08_EUMVA</name>
<organism evidence="1 2">
    <name type="scientific">Eumeta variegata</name>
    <name type="common">Bagworm moth</name>
    <name type="synonym">Eumeta japonica</name>
    <dbReference type="NCBI Taxonomy" id="151549"/>
    <lineage>
        <taxon>Eukaryota</taxon>
        <taxon>Metazoa</taxon>
        <taxon>Ecdysozoa</taxon>
        <taxon>Arthropoda</taxon>
        <taxon>Hexapoda</taxon>
        <taxon>Insecta</taxon>
        <taxon>Pterygota</taxon>
        <taxon>Neoptera</taxon>
        <taxon>Endopterygota</taxon>
        <taxon>Lepidoptera</taxon>
        <taxon>Glossata</taxon>
        <taxon>Ditrysia</taxon>
        <taxon>Tineoidea</taxon>
        <taxon>Psychidae</taxon>
        <taxon>Oiketicinae</taxon>
        <taxon>Eumeta</taxon>
    </lineage>
</organism>
<evidence type="ECO:0000313" key="1">
    <source>
        <dbReference type="EMBL" id="GBP14529.1"/>
    </source>
</evidence>
<dbReference type="AlphaFoldDB" id="A0A4C1TJ08"/>
<accession>A0A4C1TJ08</accession>
<evidence type="ECO:0000313" key="2">
    <source>
        <dbReference type="Proteomes" id="UP000299102"/>
    </source>
</evidence>